<gene>
    <name evidence="1" type="ORF">SBRCBS47491_003628</name>
</gene>
<evidence type="ECO:0000313" key="2">
    <source>
        <dbReference type="Proteomes" id="UP001642406"/>
    </source>
</evidence>
<accession>A0ABP0BH06</accession>
<name>A0ABP0BH06_9PEZI</name>
<comment type="caution">
    <text evidence="1">The sequence shown here is derived from an EMBL/GenBank/DDBJ whole genome shotgun (WGS) entry which is preliminary data.</text>
</comment>
<dbReference type="Proteomes" id="UP001642406">
    <property type="component" value="Unassembled WGS sequence"/>
</dbReference>
<dbReference type="EMBL" id="CAWUHC010000025">
    <property type="protein sequence ID" value="CAK7218801.1"/>
    <property type="molecule type" value="Genomic_DNA"/>
</dbReference>
<evidence type="ECO:0000313" key="1">
    <source>
        <dbReference type="EMBL" id="CAK7218801.1"/>
    </source>
</evidence>
<sequence>MCKPEDCNNYSEHLYNEVCSQCRNVMTDDHRHYIFQMYKRLKKIYPERNWEGFVKAARRPSLNRSGFIG</sequence>
<organism evidence="1 2">
    <name type="scientific">Sporothrix bragantina</name>
    <dbReference type="NCBI Taxonomy" id="671064"/>
    <lineage>
        <taxon>Eukaryota</taxon>
        <taxon>Fungi</taxon>
        <taxon>Dikarya</taxon>
        <taxon>Ascomycota</taxon>
        <taxon>Pezizomycotina</taxon>
        <taxon>Sordariomycetes</taxon>
        <taxon>Sordariomycetidae</taxon>
        <taxon>Ophiostomatales</taxon>
        <taxon>Ophiostomataceae</taxon>
        <taxon>Sporothrix</taxon>
    </lineage>
</organism>
<protein>
    <submittedName>
        <fullName evidence="1">Uncharacterized protein</fullName>
    </submittedName>
</protein>
<keyword evidence="2" id="KW-1185">Reference proteome</keyword>
<proteinExistence type="predicted"/>
<reference evidence="1 2" key="1">
    <citation type="submission" date="2024-01" db="EMBL/GenBank/DDBJ databases">
        <authorList>
            <person name="Allen C."/>
            <person name="Tagirdzhanova G."/>
        </authorList>
    </citation>
    <scope>NUCLEOTIDE SEQUENCE [LARGE SCALE GENOMIC DNA]</scope>
</reference>